<reference evidence="3 4" key="1">
    <citation type="submission" date="2015-06" db="EMBL/GenBank/DDBJ databases">
        <authorList>
            <person name="Kim K.M."/>
        </authorList>
    </citation>
    <scope>NUCLEOTIDE SEQUENCE [LARGE SCALE GENOMIC DNA]</scope>
    <source>
        <strain evidence="3 4">KCTC 22370</strain>
    </source>
</reference>
<dbReference type="SUPFAM" id="SSF51905">
    <property type="entry name" value="FAD/NAD(P)-binding domain"/>
    <property type="match status" value="1"/>
</dbReference>
<dbReference type="InterPro" id="IPR036188">
    <property type="entry name" value="FAD/NAD-bd_sf"/>
</dbReference>
<name>A0A0G3XA76_9SPHN</name>
<dbReference type="STRING" id="543877.AM2010_2414"/>
<dbReference type="KEGG" id="amx:AM2010_2414"/>
<dbReference type="PANTHER" id="PTHR13847:SF281">
    <property type="entry name" value="FAD DEPENDENT OXIDOREDUCTASE DOMAIN-CONTAINING PROTEIN"/>
    <property type="match status" value="1"/>
</dbReference>
<dbReference type="GO" id="GO:0005737">
    <property type="term" value="C:cytoplasm"/>
    <property type="evidence" value="ECO:0007669"/>
    <property type="project" value="TreeGrafter"/>
</dbReference>
<dbReference type="GO" id="GO:0016491">
    <property type="term" value="F:oxidoreductase activity"/>
    <property type="evidence" value="ECO:0007669"/>
    <property type="project" value="UniProtKB-KW"/>
</dbReference>
<sequence length="433" mass="46610">MPRTGASDAHGAQAPDQSLWLSTAPAGATLPPLRGHVETEVLVIGAGVAGATTALHLAERGIQVAVVEAGEPGCGATGQSGGLIAPDYIRHSPETICTALGTEAGERLTRMIGRSAQTVFDLVERHAIDCDPRQDGFYTPAHTEALAQDQRQYAEQWRTRGYDVDFVEAEASARLFGSPRYAGALQFRTGGSLNPLAYVRGLIRSALDSGAKVFANSRVKSLTRQAGGWICRTREGTIRARRLVLAANGGNAALHPAMERTSLPLHVVQFATSPLSSDQRQATLPEGGAFTDKRPYLFTARTDRHGHLISGYPTTFFVRGDRARRREAERRLRQNFAALPAPDIGHIWRGLAWVNTSFLPEIYDLGDDAIAIQACNGRGIATNTALGVELAEMLATGEREALSVQPRSPQPIRFHAAAAMMPKLLMSLAYLSD</sequence>
<dbReference type="PANTHER" id="PTHR13847">
    <property type="entry name" value="SARCOSINE DEHYDROGENASE-RELATED"/>
    <property type="match status" value="1"/>
</dbReference>
<dbReference type="Proteomes" id="UP000037643">
    <property type="component" value="Chromosome"/>
</dbReference>
<evidence type="ECO:0000259" key="2">
    <source>
        <dbReference type="Pfam" id="PF01266"/>
    </source>
</evidence>
<dbReference type="OrthoDB" id="9814969at2"/>
<dbReference type="Gene3D" id="3.30.9.10">
    <property type="entry name" value="D-Amino Acid Oxidase, subunit A, domain 2"/>
    <property type="match status" value="1"/>
</dbReference>
<evidence type="ECO:0000256" key="1">
    <source>
        <dbReference type="ARBA" id="ARBA00023002"/>
    </source>
</evidence>
<proteinExistence type="predicted"/>
<protein>
    <recommendedName>
        <fullName evidence="2">FAD dependent oxidoreductase domain-containing protein</fullName>
    </recommendedName>
</protein>
<dbReference type="AlphaFoldDB" id="A0A0G3XA76"/>
<evidence type="ECO:0000313" key="4">
    <source>
        <dbReference type="Proteomes" id="UP000037643"/>
    </source>
</evidence>
<gene>
    <name evidence="3" type="ORF">AM2010_2414</name>
</gene>
<organism evidence="3 4">
    <name type="scientific">Pelagerythrobacter marensis</name>
    <dbReference type="NCBI Taxonomy" id="543877"/>
    <lineage>
        <taxon>Bacteria</taxon>
        <taxon>Pseudomonadati</taxon>
        <taxon>Pseudomonadota</taxon>
        <taxon>Alphaproteobacteria</taxon>
        <taxon>Sphingomonadales</taxon>
        <taxon>Erythrobacteraceae</taxon>
        <taxon>Pelagerythrobacter</taxon>
    </lineage>
</organism>
<dbReference type="RefSeq" id="WP_053044080.1">
    <property type="nucleotide sequence ID" value="NZ_CP011805.1"/>
</dbReference>
<feature type="domain" description="FAD dependent oxidoreductase" evidence="2">
    <location>
        <begin position="41"/>
        <end position="393"/>
    </location>
</feature>
<dbReference type="EMBL" id="CP011805">
    <property type="protein sequence ID" value="AKM08470.1"/>
    <property type="molecule type" value="Genomic_DNA"/>
</dbReference>
<accession>A0A0G3XA76</accession>
<dbReference type="PATRIC" id="fig|543877.4.peg.2448"/>
<keyword evidence="1" id="KW-0560">Oxidoreductase</keyword>
<dbReference type="InterPro" id="IPR006076">
    <property type="entry name" value="FAD-dep_OxRdtase"/>
</dbReference>
<evidence type="ECO:0000313" key="3">
    <source>
        <dbReference type="EMBL" id="AKM08470.1"/>
    </source>
</evidence>
<dbReference type="Gene3D" id="3.50.50.60">
    <property type="entry name" value="FAD/NAD(P)-binding domain"/>
    <property type="match status" value="1"/>
</dbReference>
<dbReference type="Pfam" id="PF01266">
    <property type="entry name" value="DAO"/>
    <property type="match status" value="1"/>
</dbReference>
<keyword evidence="4" id="KW-1185">Reference proteome</keyword>